<dbReference type="EMBL" id="SHKY01000001">
    <property type="protein sequence ID" value="RZU53832.1"/>
    <property type="molecule type" value="Genomic_DNA"/>
</dbReference>
<dbReference type="PRINTS" id="PR00039">
    <property type="entry name" value="HTHLYSR"/>
</dbReference>
<keyword evidence="4" id="KW-0804">Transcription</keyword>
<dbReference type="InterPro" id="IPR036390">
    <property type="entry name" value="WH_DNA-bd_sf"/>
</dbReference>
<dbReference type="PROSITE" id="PS50931">
    <property type="entry name" value="HTH_LYSR"/>
    <property type="match status" value="1"/>
</dbReference>
<sequence>MDVDLRDLELLEALDRGATLTAAAQQLYLSQPALSQRLIRLEERLGTPLFERRGRRLVANRAGRRMVQAAHSTLAELRAATHDVRRTGQGRAAPVRLTSQCAGTYQWLPPVLRAFRARMPGVEVLIEHLPDTEVIPALLRGDLDLALVTKLDAGMTQLRLHHLFDDELVAVVAEDHAWAARALVRGADFADAHLVLVDAYDPRRVPAVALPIPPGAHPGRLTTAPVTTDLIIESVVTGDAVTVMPLWTVAPYLTGHGVAAVPIDGPNQRRTWYCATRHSEQSEAVDAFAEVLVETLTRTGPEAHTPPRVLQAHGGNAS</sequence>
<evidence type="ECO:0000313" key="7">
    <source>
        <dbReference type="EMBL" id="RZU53832.1"/>
    </source>
</evidence>
<dbReference type="Gene3D" id="1.10.10.10">
    <property type="entry name" value="Winged helix-like DNA-binding domain superfamily/Winged helix DNA-binding domain"/>
    <property type="match status" value="1"/>
</dbReference>
<reference evidence="7 8" key="1">
    <citation type="submission" date="2019-02" db="EMBL/GenBank/DDBJ databases">
        <title>Sequencing the genomes of 1000 actinobacteria strains.</title>
        <authorList>
            <person name="Klenk H.-P."/>
        </authorList>
    </citation>
    <scope>NUCLEOTIDE SEQUENCE [LARGE SCALE GENOMIC DNA]</scope>
    <source>
        <strain evidence="7 8">DSM 45162</strain>
    </source>
</reference>
<dbReference type="InterPro" id="IPR000847">
    <property type="entry name" value="LysR_HTH_N"/>
</dbReference>
<comment type="similarity">
    <text evidence="1">Belongs to the LysR transcriptional regulatory family.</text>
</comment>
<proteinExistence type="inferred from homology"/>
<dbReference type="InterPro" id="IPR005119">
    <property type="entry name" value="LysR_subst-bd"/>
</dbReference>
<evidence type="ECO:0000256" key="2">
    <source>
        <dbReference type="ARBA" id="ARBA00023015"/>
    </source>
</evidence>
<dbReference type="Pfam" id="PF03466">
    <property type="entry name" value="LysR_substrate"/>
    <property type="match status" value="1"/>
</dbReference>
<keyword evidence="3" id="KW-0238">DNA-binding</keyword>
<organism evidence="7 8">
    <name type="scientific">Krasilnikovia cinnamomea</name>
    <dbReference type="NCBI Taxonomy" id="349313"/>
    <lineage>
        <taxon>Bacteria</taxon>
        <taxon>Bacillati</taxon>
        <taxon>Actinomycetota</taxon>
        <taxon>Actinomycetes</taxon>
        <taxon>Micromonosporales</taxon>
        <taxon>Micromonosporaceae</taxon>
        <taxon>Krasilnikovia</taxon>
    </lineage>
</organism>
<dbReference type="PANTHER" id="PTHR30346">
    <property type="entry name" value="TRANSCRIPTIONAL DUAL REGULATOR HCAR-RELATED"/>
    <property type="match status" value="1"/>
</dbReference>
<evidence type="ECO:0000256" key="3">
    <source>
        <dbReference type="ARBA" id="ARBA00023125"/>
    </source>
</evidence>
<dbReference type="GO" id="GO:0003677">
    <property type="term" value="F:DNA binding"/>
    <property type="evidence" value="ECO:0007669"/>
    <property type="project" value="UniProtKB-KW"/>
</dbReference>
<dbReference type="AlphaFoldDB" id="A0A4Q7ZRQ6"/>
<dbReference type="Pfam" id="PF00126">
    <property type="entry name" value="HTH_1"/>
    <property type="match status" value="1"/>
</dbReference>
<evidence type="ECO:0000256" key="1">
    <source>
        <dbReference type="ARBA" id="ARBA00009437"/>
    </source>
</evidence>
<feature type="domain" description="HTH lysR-type" evidence="6">
    <location>
        <begin position="3"/>
        <end position="60"/>
    </location>
</feature>
<evidence type="ECO:0000256" key="5">
    <source>
        <dbReference type="SAM" id="MobiDB-lite"/>
    </source>
</evidence>
<feature type="region of interest" description="Disordered" evidence="5">
    <location>
        <begin position="298"/>
        <end position="318"/>
    </location>
</feature>
<dbReference type="SUPFAM" id="SSF46785">
    <property type="entry name" value="Winged helix' DNA-binding domain"/>
    <property type="match status" value="1"/>
</dbReference>
<dbReference type="CDD" id="cd05466">
    <property type="entry name" value="PBP2_LTTR_substrate"/>
    <property type="match status" value="1"/>
</dbReference>
<comment type="caution">
    <text evidence="7">The sequence shown here is derived from an EMBL/GenBank/DDBJ whole genome shotgun (WGS) entry which is preliminary data.</text>
</comment>
<dbReference type="PANTHER" id="PTHR30346:SF9">
    <property type="entry name" value="LYSR FAMILY TRANSCRIPTIONAL REGULATOR"/>
    <property type="match status" value="1"/>
</dbReference>
<evidence type="ECO:0000256" key="4">
    <source>
        <dbReference type="ARBA" id="ARBA00023163"/>
    </source>
</evidence>
<keyword evidence="2" id="KW-0805">Transcription regulation</keyword>
<gene>
    <name evidence="7" type="ORF">EV385_5766</name>
</gene>
<evidence type="ECO:0000259" key="6">
    <source>
        <dbReference type="PROSITE" id="PS50931"/>
    </source>
</evidence>
<protein>
    <submittedName>
        <fullName evidence="7">LysR family transcriptional regulator for metE and metH</fullName>
    </submittedName>
</protein>
<dbReference type="GO" id="GO:0003700">
    <property type="term" value="F:DNA-binding transcription factor activity"/>
    <property type="evidence" value="ECO:0007669"/>
    <property type="project" value="InterPro"/>
</dbReference>
<dbReference type="SUPFAM" id="SSF53850">
    <property type="entry name" value="Periplasmic binding protein-like II"/>
    <property type="match status" value="1"/>
</dbReference>
<accession>A0A4Q7ZRQ6</accession>
<dbReference type="InterPro" id="IPR036388">
    <property type="entry name" value="WH-like_DNA-bd_sf"/>
</dbReference>
<name>A0A4Q7ZRQ6_9ACTN</name>
<evidence type="ECO:0000313" key="8">
    <source>
        <dbReference type="Proteomes" id="UP000292564"/>
    </source>
</evidence>
<dbReference type="Proteomes" id="UP000292564">
    <property type="component" value="Unassembled WGS sequence"/>
</dbReference>
<dbReference type="GO" id="GO:0032993">
    <property type="term" value="C:protein-DNA complex"/>
    <property type="evidence" value="ECO:0007669"/>
    <property type="project" value="TreeGrafter"/>
</dbReference>
<dbReference type="RefSeq" id="WP_130512280.1">
    <property type="nucleotide sequence ID" value="NZ_SHKY01000001.1"/>
</dbReference>
<dbReference type="Gene3D" id="3.40.190.290">
    <property type="match status" value="1"/>
</dbReference>
<dbReference type="OrthoDB" id="79118at2"/>
<keyword evidence="8" id="KW-1185">Reference proteome</keyword>